<dbReference type="WBParaSite" id="TCONS_00008288.p1">
    <property type="protein sequence ID" value="TCONS_00008288.p1"/>
    <property type="gene ID" value="XLOC_006243"/>
</dbReference>
<dbReference type="Proteomes" id="UP000035681">
    <property type="component" value="Unplaced"/>
</dbReference>
<keyword evidence="9" id="KW-1185">Reference proteome</keyword>
<dbReference type="GO" id="GO:0032045">
    <property type="term" value="C:guanyl-nucleotide exchange factor complex"/>
    <property type="evidence" value="ECO:0007669"/>
    <property type="project" value="TreeGrafter"/>
</dbReference>
<dbReference type="AlphaFoldDB" id="A0AAF5D9M0"/>
<comment type="similarity">
    <text evidence="5">Belongs to the SMCR8 family.</text>
</comment>
<proteinExistence type="inferred from homology"/>
<keyword evidence="2" id="KW-0963">Cytoplasm</keyword>
<keyword evidence="6" id="KW-0175">Coiled coil</keyword>
<comment type="subcellular location">
    <subcellularLocation>
        <location evidence="1">Cytoplasm</location>
    </subcellularLocation>
</comment>
<evidence type="ECO:0000313" key="9">
    <source>
        <dbReference type="Proteomes" id="UP000035681"/>
    </source>
</evidence>
<keyword evidence="4" id="KW-0072">Autophagy</keyword>
<feature type="region of interest" description="Disordered" evidence="7">
    <location>
        <begin position="214"/>
        <end position="242"/>
    </location>
</feature>
<dbReference type="GO" id="GO:0005085">
    <property type="term" value="F:guanyl-nucleotide exchange factor activity"/>
    <property type="evidence" value="ECO:0007669"/>
    <property type="project" value="UniProtKB-KW"/>
</dbReference>
<evidence type="ECO:0000259" key="8">
    <source>
        <dbReference type="PROSITE" id="PS51834"/>
    </source>
</evidence>
<accession>A0AAF5D9M0</accession>
<evidence type="ECO:0000256" key="1">
    <source>
        <dbReference type="ARBA" id="ARBA00004496"/>
    </source>
</evidence>
<name>A0AAF5D9M0_STRER</name>
<evidence type="ECO:0000313" key="10">
    <source>
        <dbReference type="WBParaSite" id="TCONS_00008288.p1"/>
    </source>
</evidence>
<evidence type="ECO:0000256" key="2">
    <source>
        <dbReference type="ARBA" id="ARBA00022490"/>
    </source>
</evidence>
<protein>
    <recommendedName>
        <fullName evidence="8">UDENN FLCN/SMCR8-type domain-containing protein</fullName>
    </recommendedName>
</protein>
<dbReference type="InterPro" id="IPR037521">
    <property type="entry name" value="FLCN/SMCR8_DENN"/>
</dbReference>
<feature type="domain" description="UDENN FLCN/SMCR8-type" evidence="8">
    <location>
        <begin position="411"/>
        <end position="865"/>
    </location>
</feature>
<dbReference type="PROSITE" id="PS51834">
    <property type="entry name" value="DENN_FLCN_SMCR8"/>
    <property type="match status" value="1"/>
</dbReference>
<evidence type="ECO:0000256" key="7">
    <source>
        <dbReference type="SAM" id="MobiDB-lite"/>
    </source>
</evidence>
<evidence type="ECO:0000256" key="6">
    <source>
        <dbReference type="SAM" id="Coils"/>
    </source>
</evidence>
<feature type="coiled-coil region" evidence="6">
    <location>
        <begin position="24"/>
        <end position="58"/>
    </location>
</feature>
<dbReference type="PANTHER" id="PTHR31334">
    <property type="entry name" value="SMITH-MAGENIS SYNDROME REGION GENE 8 PROTEIN"/>
    <property type="match status" value="1"/>
</dbReference>
<dbReference type="PANTHER" id="PTHR31334:SF1">
    <property type="entry name" value="GUANINE NUCLEOTIDE EXCHANGE PROTEIN SMCR8"/>
    <property type="match status" value="1"/>
</dbReference>
<evidence type="ECO:0000256" key="5">
    <source>
        <dbReference type="ARBA" id="ARBA00038137"/>
    </source>
</evidence>
<dbReference type="GO" id="GO:0005737">
    <property type="term" value="C:cytoplasm"/>
    <property type="evidence" value="ECO:0007669"/>
    <property type="project" value="UniProtKB-SubCell"/>
</dbReference>
<evidence type="ECO:0000256" key="3">
    <source>
        <dbReference type="ARBA" id="ARBA00022658"/>
    </source>
</evidence>
<sequence>VLLYITTCEFFLLSEVQCDIMEENHHLKELLKKYNWKLKRYKEQNESLKKALKIEKEKMKVVFQMFEKVLGKSESEMKDYDLNDIMHTISTITEMNNFRNSMSNKENSINNLPIENNLSFDVKKYKIEKVESPSSSGTLEEGCENLKKSTPTLCQKEKVSFKEVFFERSHVINDHGRSTPEILERLEKEIEAVSDSSINTDSMIRKFSSLMSSENKTLENDNNEEETLNDGSSIGYEDSEKTPSYDEKVSKLAYYIEIPEKKSIPVNVKYKTVEEYLVNNKNDFLVKSQARQKKIDQASKIRAQIAIEKRAAAVEVLYGKKTTKDVQSILEMDTAKIKAFPEAWMREVTRKSLSRAGYYERFRKLQKKEVEKCVNQFMSKVYCEIMSKKQVNIRSIITNLIEQDPLNDPFMELTSSKTPVLLLLNFDQILGPKPLIHFPEKVSVHLNLDNVSVWLMSADMIHGSTTLLYNQSLALHALVHYSTILDVTARAFQRSFALAYLTPERPTVELFTKFENIVNEMLKPVLACNRRQFKRFSYLMMDIADRIENDTVNEYYKLHYSRNISPVLATKIQTISKQIRSLTNKLQGAFSALSGEEESCNCTFLPQEMEKFFPAIERGLSSQDLLPLRELCLCAFDNFVFSFEKYYNELIRLTLENQKYGILFCGRNPVIRSIHPRKNYTRPEEDDDFLENERTLCLMENGLDRLIASLLSGYRICILASENREKTALDFLQKLIYIKPSLSITKEIPDAFALDSIPYEKQIIGVACPKNESISFSDPRFTVILNLNQEKLSSPVYLGKFLTPLTNVNNFTNDKVLIKFITSLVSNICQTVNVARYLDPDEMQEKLELSKSDFRIIVNLLAEINILKYGNLKQRFIENETVNITTINL</sequence>
<keyword evidence="3" id="KW-0344">Guanine-nucleotide releasing factor</keyword>
<dbReference type="GO" id="GO:0006914">
    <property type="term" value="P:autophagy"/>
    <property type="evidence" value="ECO:0007669"/>
    <property type="project" value="UniProtKB-KW"/>
</dbReference>
<evidence type="ECO:0000256" key="4">
    <source>
        <dbReference type="ARBA" id="ARBA00023006"/>
    </source>
</evidence>
<reference evidence="10" key="1">
    <citation type="submission" date="2024-02" db="UniProtKB">
        <authorList>
            <consortium name="WormBaseParasite"/>
        </authorList>
    </citation>
    <scope>IDENTIFICATION</scope>
</reference>
<organism evidence="9 10">
    <name type="scientific">Strongyloides stercoralis</name>
    <name type="common">Threadworm</name>
    <dbReference type="NCBI Taxonomy" id="6248"/>
    <lineage>
        <taxon>Eukaryota</taxon>
        <taxon>Metazoa</taxon>
        <taxon>Ecdysozoa</taxon>
        <taxon>Nematoda</taxon>
        <taxon>Chromadorea</taxon>
        <taxon>Rhabditida</taxon>
        <taxon>Tylenchina</taxon>
        <taxon>Panagrolaimomorpha</taxon>
        <taxon>Strongyloidoidea</taxon>
        <taxon>Strongyloididae</taxon>
        <taxon>Strongyloides</taxon>
    </lineage>
</organism>